<organism evidence="2 3">
    <name type="scientific">Physocladia obscura</name>
    <dbReference type="NCBI Taxonomy" id="109957"/>
    <lineage>
        <taxon>Eukaryota</taxon>
        <taxon>Fungi</taxon>
        <taxon>Fungi incertae sedis</taxon>
        <taxon>Chytridiomycota</taxon>
        <taxon>Chytridiomycota incertae sedis</taxon>
        <taxon>Chytridiomycetes</taxon>
        <taxon>Chytridiales</taxon>
        <taxon>Chytriomycetaceae</taxon>
        <taxon>Physocladia</taxon>
    </lineage>
</organism>
<protein>
    <submittedName>
        <fullName evidence="2">Uncharacterized protein</fullName>
    </submittedName>
</protein>
<feature type="region of interest" description="Disordered" evidence="1">
    <location>
        <begin position="293"/>
        <end position="369"/>
    </location>
</feature>
<feature type="compositionally biased region" description="Basic and acidic residues" evidence="1">
    <location>
        <begin position="293"/>
        <end position="314"/>
    </location>
</feature>
<gene>
    <name evidence="2" type="ORF">HK100_009673</name>
</gene>
<sequence length="381" mass="41620">MARRPTNVDDLLRDLDDSLSEFSEIARTEAADETAPVPAKKSVINEQINATIDNANDEDDSAYDLLDSYGDDKPETTVNQAPVIVTTPVPLAVNSTVVYGVRPPRPFPLPAHSQASAPLPMACQPSASQQQQQQQQQLSPSQIYLQQQLRQRQQLPQNAIPQQYQQQQLQLPTSGGFTSNSTSASVRNVQPPNFSHTPNLARMNSNSESIHNNQSLCAAVIGGFLSGDQIRHESAATATVQSDTASFGGRRGSDATYNTNTSVGDDVAQDKMRKLREQLERTKMELQDQLEMNKKNEFQGAHKDMEYSQKDKSGDTSSVNSKTSGKVQVDGSQSRSAKPTAANSTAAAATTTENKLDENGKPVVVKKKKKDDRLLMVMIDF</sequence>
<reference evidence="2" key="1">
    <citation type="submission" date="2020-05" db="EMBL/GenBank/DDBJ databases">
        <title>Phylogenomic resolution of chytrid fungi.</title>
        <authorList>
            <person name="Stajich J.E."/>
            <person name="Amses K."/>
            <person name="Simmons R."/>
            <person name="Seto K."/>
            <person name="Myers J."/>
            <person name="Bonds A."/>
            <person name="Quandt C.A."/>
            <person name="Barry K."/>
            <person name="Liu P."/>
            <person name="Grigoriev I."/>
            <person name="Longcore J.E."/>
            <person name="James T.Y."/>
        </authorList>
    </citation>
    <scope>NUCLEOTIDE SEQUENCE</scope>
    <source>
        <strain evidence="2">JEL0513</strain>
    </source>
</reference>
<feature type="compositionally biased region" description="Low complexity" evidence="1">
    <location>
        <begin position="340"/>
        <end position="352"/>
    </location>
</feature>
<name>A0AAD5T4U3_9FUNG</name>
<evidence type="ECO:0000313" key="2">
    <source>
        <dbReference type="EMBL" id="KAJ3127595.1"/>
    </source>
</evidence>
<feature type="region of interest" description="Disordered" evidence="1">
    <location>
        <begin position="109"/>
        <end position="139"/>
    </location>
</feature>
<feature type="compositionally biased region" description="Polar residues" evidence="1">
    <location>
        <begin position="236"/>
        <end position="245"/>
    </location>
</feature>
<evidence type="ECO:0000256" key="1">
    <source>
        <dbReference type="SAM" id="MobiDB-lite"/>
    </source>
</evidence>
<feature type="compositionally biased region" description="Polar residues" evidence="1">
    <location>
        <begin position="173"/>
        <end position="196"/>
    </location>
</feature>
<evidence type="ECO:0000313" key="3">
    <source>
        <dbReference type="Proteomes" id="UP001211907"/>
    </source>
</evidence>
<feature type="region of interest" description="Disordered" evidence="1">
    <location>
        <begin position="236"/>
        <end position="270"/>
    </location>
</feature>
<dbReference type="EMBL" id="JADGJH010000504">
    <property type="protein sequence ID" value="KAJ3127595.1"/>
    <property type="molecule type" value="Genomic_DNA"/>
</dbReference>
<accession>A0AAD5T4U3</accession>
<proteinExistence type="predicted"/>
<comment type="caution">
    <text evidence="2">The sequence shown here is derived from an EMBL/GenBank/DDBJ whole genome shotgun (WGS) entry which is preliminary data.</text>
</comment>
<feature type="compositionally biased region" description="Polar residues" evidence="1">
    <location>
        <begin position="315"/>
        <end position="337"/>
    </location>
</feature>
<keyword evidence="3" id="KW-1185">Reference proteome</keyword>
<dbReference type="Proteomes" id="UP001211907">
    <property type="component" value="Unassembled WGS sequence"/>
</dbReference>
<feature type="region of interest" description="Disordered" evidence="1">
    <location>
        <begin position="156"/>
        <end position="196"/>
    </location>
</feature>
<feature type="compositionally biased region" description="Low complexity" evidence="1">
    <location>
        <begin position="124"/>
        <end position="139"/>
    </location>
</feature>
<dbReference type="AlphaFoldDB" id="A0AAD5T4U3"/>
<feature type="compositionally biased region" description="Low complexity" evidence="1">
    <location>
        <begin position="156"/>
        <end position="172"/>
    </location>
</feature>